<evidence type="ECO:0000313" key="5">
    <source>
        <dbReference type="Proteomes" id="UP000664203"/>
    </source>
</evidence>
<evidence type="ECO:0000256" key="2">
    <source>
        <dbReference type="SAM" id="Phobius"/>
    </source>
</evidence>
<feature type="chain" id="PRO_5034431844" evidence="3">
    <location>
        <begin position="18"/>
        <end position="293"/>
    </location>
</feature>
<keyword evidence="2" id="KW-1133">Transmembrane helix</keyword>
<keyword evidence="2" id="KW-0812">Transmembrane</keyword>
<sequence length="293" mass="31246">MHLTHSLALALPALAAAQNIQKPLIEQAGDWFYSIRDYIATNVPTTIPAVPTAVKSPVAASAAKIAALKVTSLTMDNYESELTPDPNSAKSPQEWMVFISGGNKTCGGVCDRLEREWNETASLLAADPTAPNLAYVNCDKQGVLCSTWMAKPPTLWHIQRPVAQADQSTPASTIHINYFNVTHSTAGDMVAIHSGKKYEEGILYDGWFDPFDGQLAKLGVNKAVGYALFGVGMVPSWAFMIVISMVSRTIIARRNGPNPAAQRQEAERRAAGGNAPLGGAPPANEISGSGAEI</sequence>
<organism evidence="4 5">
    <name type="scientific">Alectoria fallacina</name>
    <dbReference type="NCBI Taxonomy" id="1903189"/>
    <lineage>
        <taxon>Eukaryota</taxon>
        <taxon>Fungi</taxon>
        <taxon>Dikarya</taxon>
        <taxon>Ascomycota</taxon>
        <taxon>Pezizomycotina</taxon>
        <taxon>Lecanoromycetes</taxon>
        <taxon>OSLEUM clade</taxon>
        <taxon>Lecanoromycetidae</taxon>
        <taxon>Lecanorales</taxon>
        <taxon>Lecanorineae</taxon>
        <taxon>Parmeliaceae</taxon>
        <taxon>Alectoria</taxon>
    </lineage>
</organism>
<dbReference type="EMBL" id="CAJPDR010000368">
    <property type="protein sequence ID" value="CAF9934006.1"/>
    <property type="molecule type" value="Genomic_DNA"/>
</dbReference>
<evidence type="ECO:0000256" key="1">
    <source>
        <dbReference type="SAM" id="MobiDB-lite"/>
    </source>
</evidence>
<accession>A0A8H3G0H7</accession>
<feature type="region of interest" description="Disordered" evidence="1">
    <location>
        <begin position="257"/>
        <end position="293"/>
    </location>
</feature>
<name>A0A8H3G0H7_9LECA</name>
<reference evidence="4" key="1">
    <citation type="submission" date="2021-03" db="EMBL/GenBank/DDBJ databases">
        <authorList>
            <person name="Tagirdzhanova G."/>
        </authorList>
    </citation>
    <scope>NUCLEOTIDE SEQUENCE</scope>
</reference>
<dbReference type="OrthoDB" id="1733656at2759"/>
<protein>
    <submittedName>
        <fullName evidence="4">Uncharacterized protein</fullName>
    </submittedName>
</protein>
<evidence type="ECO:0000313" key="4">
    <source>
        <dbReference type="EMBL" id="CAF9934006.1"/>
    </source>
</evidence>
<feature type="transmembrane region" description="Helical" evidence="2">
    <location>
        <begin position="223"/>
        <end position="246"/>
    </location>
</feature>
<proteinExistence type="predicted"/>
<keyword evidence="2" id="KW-0472">Membrane</keyword>
<gene>
    <name evidence="4" type="ORF">ALECFALPRED_005820</name>
</gene>
<comment type="caution">
    <text evidence="4">The sequence shown here is derived from an EMBL/GenBank/DDBJ whole genome shotgun (WGS) entry which is preliminary data.</text>
</comment>
<feature type="compositionally biased region" description="Low complexity" evidence="1">
    <location>
        <begin position="271"/>
        <end position="284"/>
    </location>
</feature>
<keyword evidence="3" id="KW-0732">Signal</keyword>
<feature type="signal peptide" evidence="3">
    <location>
        <begin position="1"/>
        <end position="17"/>
    </location>
</feature>
<dbReference type="AlphaFoldDB" id="A0A8H3G0H7"/>
<keyword evidence="5" id="KW-1185">Reference proteome</keyword>
<dbReference type="Proteomes" id="UP000664203">
    <property type="component" value="Unassembled WGS sequence"/>
</dbReference>
<evidence type="ECO:0000256" key="3">
    <source>
        <dbReference type="SAM" id="SignalP"/>
    </source>
</evidence>